<protein>
    <submittedName>
        <fullName evidence="1">Uncharacterized protein</fullName>
    </submittedName>
</protein>
<dbReference type="PATRIC" id="fig|1379.3.peg.723"/>
<dbReference type="AlphaFoldDB" id="A0A133ZZX7"/>
<dbReference type="EMBL" id="LSDC01000047">
    <property type="protein sequence ID" value="KXB60985.1"/>
    <property type="molecule type" value="Genomic_DNA"/>
</dbReference>
<evidence type="ECO:0000313" key="1">
    <source>
        <dbReference type="EMBL" id="KXB60985.1"/>
    </source>
</evidence>
<gene>
    <name evidence="1" type="ORF">HMPREF3186_00745</name>
</gene>
<reference evidence="2" key="1">
    <citation type="submission" date="2016-01" db="EMBL/GenBank/DDBJ databases">
        <authorList>
            <person name="Mitreva M."/>
            <person name="Pepin K.H."/>
            <person name="Mihindukulasuriya K.A."/>
            <person name="Fulton R."/>
            <person name="Fronick C."/>
            <person name="O'Laughlin M."/>
            <person name="Miner T."/>
            <person name="Herter B."/>
            <person name="Rosa B.A."/>
            <person name="Cordes M."/>
            <person name="Tomlinson C."/>
            <person name="Wollam A."/>
            <person name="Palsikar V.B."/>
            <person name="Mardis E.R."/>
            <person name="Wilson R.K."/>
        </authorList>
    </citation>
    <scope>NUCLEOTIDE SEQUENCE [LARGE SCALE GENOMIC DNA]</scope>
    <source>
        <strain evidence="2">DNF01167</strain>
    </source>
</reference>
<sequence length="173" mass="20498">MKMKAQEILNLMKETIINGGELNFALKHKRINRYLANYDTKNYAGVFAFSNAGIYGIYGDFLEESFDFENNQIDNRNQKDETILEVLEAILVDWELVEEVKDNKLEYSFKPYTIRYEPQYVQDIAQDKRIYISKQGNEVIEFTIDGCKWNMKLEKFNGEKIRYKLDKAVVEYL</sequence>
<accession>A0A133ZZX7</accession>
<organism evidence="1 2">
    <name type="scientific">Gemella haemolysans</name>
    <dbReference type="NCBI Taxonomy" id="1379"/>
    <lineage>
        <taxon>Bacteria</taxon>
        <taxon>Bacillati</taxon>
        <taxon>Bacillota</taxon>
        <taxon>Bacilli</taxon>
        <taxon>Bacillales</taxon>
        <taxon>Gemellaceae</taxon>
        <taxon>Gemella</taxon>
    </lineage>
</organism>
<comment type="caution">
    <text evidence="1">The sequence shown here is derived from an EMBL/GenBank/DDBJ whole genome shotgun (WGS) entry which is preliminary data.</text>
</comment>
<dbReference type="Proteomes" id="UP000070355">
    <property type="component" value="Unassembled WGS sequence"/>
</dbReference>
<dbReference type="STRING" id="1379.HMPREF3186_00745"/>
<evidence type="ECO:0000313" key="2">
    <source>
        <dbReference type="Proteomes" id="UP000070355"/>
    </source>
</evidence>
<proteinExistence type="predicted"/>
<name>A0A133ZZX7_9BACL</name>